<evidence type="ECO:0000313" key="3">
    <source>
        <dbReference type="Proteomes" id="UP000251891"/>
    </source>
</evidence>
<accession>A0A365H1B5</accession>
<feature type="transmembrane region" description="Helical" evidence="1">
    <location>
        <begin position="29"/>
        <end position="52"/>
    </location>
</feature>
<reference evidence="2 3" key="1">
    <citation type="submission" date="2018-06" db="EMBL/GenBank/DDBJ databases">
        <title>Actinomadura craniellae sp. nov. isolated from marine sponge Craniella sp.</title>
        <authorList>
            <person name="Li L."/>
            <person name="Xu Q.H."/>
            <person name="Lin H.W."/>
            <person name="Lu Y.H."/>
        </authorList>
    </citation>
    <scope>NUCLEOTIDE SEQUENCE [LARGE SCALE GENOMIC DNA]</scope>
    <source>
        <strain evidence="2 3">LHW63021</strain>
    </source>
</reference>
<dbReference type="EMBL" id="QLYX01000011">
    <property type="protein sequence ID" value="RAY12829.1"/>
    <property type="molecule type" value="Genomic_DNA"/>
</dbReference>
<keyword evidence="3" id="KW-1185">Reference proteome</keyword>
<gene>
    <name evidence="2" type="ORF">DPM19_22685</name>
</gene>
<evidence type="ECO:0000256" key="1">
    <source>
        <dbReference type="SAM" id="Phobius"/>
    </source>
</evidence>
<keyword evidence="1" id="KW-0812">Transmembrane</keyword>
<dbReference type="Proteomes" id="UP000251891">
    <property type="component" value="Unassembled WGS sequence"/>
</dbReference>
<proteinExistence type="predicted"/>
<evidence type="ECO:0000313" key="2">
    <source>
        <dbReference type="EMBL" id="RAY12829.1"/>
    </source>
</evidence>
<sequence>MDRVRSIGVAAVAVAGAVAVPAALLPGEVAVAILGGALLLGVATMAVCLVMLRVVGRSRVPPQHGTVDVGGAPEPAVIFGVARGRLVLGAALLAATVPMALFMGGAPLIVGLAALDSGESGWGGFLLGQAAPAALFLGAGVYLLDRTLAAWRDLRRPAHVACTPTVLRLELPEHRDDIPWGDILSVQFSERRIAVAVVDGSQVWTRLGRRAGRNMRNHGFPIVASALGIDPDLLGQEMRRWLDPEPPS</sequence>
<keyword evidence="1" id="KW-1133">Transmembrane helix</keyword>
<protein>
    <submittedName>
        <fullName evidence="2">Uncharacterized protein</fullName>
    </submittedName>
</protein>
<organism evidence="2 3">
    <name type="scientific">Actinomadura craniellae</name>
    <dbReference type="NCBI Taxonomy" id="2231787"/>
    <lineage>
        <taxon>Bacteria</taxon>
        <taxon>Bacillati</taxon>
        <taxon>Actinomycetota</taxon>
        <taxon>Actinomycetes</taxon>
        <taxon>Streptosporangiales</taxon>
        <taxon>Thermomonosporaceae</taxon>
        <taxon>Actinomadura</taxon>
    </lineage>
</organism>
<name>A0A365H1B5_9ACTN</name>
<feature type="transmembrane region" description="Helical" evidence="1">
    <location>
        <begin position="122"/>
        <end position="144"/>
    </location>
</feature>
<feature type="transmembrane region" description="Helical" evidence="1">
    <location>
        <begin position="86"/>
        <end position="110"/>
    </location>
</feature>
<comment type="caution">
    <text evidence="2">The sequence shown here is derived from an EMBL/GenBank/DDBJ whole genome shotgun (WGS) entry which is preliminary data.</text>
</comment>
<dbReference type="AlphaFoldDB" id="A0A365H1B5"/>
<keyword evidence="1" id="KW-0472">Membrane</keyword>
<dbReference type="RefSeq" id="WP_111870017.1">
    <property type="nucleotide sequence ID" value="NZ_QLYX01000011.1"/>
</dbReference>